<proteinExistence type="predicted"/>
<dbReference type="EMBL" id="MOEC01000014">
    <property type="protein sequence ID" value="OIS92734.1"/>
    <property type="molecule type" value="Genomic_DNA"/>
</dbReference>
<keyword evidence="2" id="KW-1185">Reference proteome</keyword>
<reference evidence="1 2" key="1">
    <citation type="submission" date="2016-10" db="EMBL/GenBank/DDBJ databases">
        <title>The Draft Genome Sequence of the Potato Rhizosphere Bacteria Ochrobactrum sp. IPA7.2.</title>
        <authorList>
            <person name="Gogoleva N.E."/>
            <person name="Khlopko Y.A."/>
            <person name="Burygin G.L."/>
            <person name="Plotnikov A.O."/>
        </authorList>
    </citation>
    <scope>NUCLEOTIDE SEQUENCE [LARGE SCALE GENOMIC DNA]</scope>
    <source>
        <strain evidence="1 2">IPA7.2</strain>
    </source>
</reference>
<protein>
    <submittedName>
        <fullName evidence="1">Uncharacterized protein</fullName>
    </submittedName>
</protein>
<sequence>MNNRLARAPFGRVEGVPALAFRIAIAEAVMFETGGSMQFWCSTISIWSATCPARRAASMLSLHLTACSCQRQPLLEI</sequence>
<evidence type="ECO:0000313" key="1">
    <source>
        <dbReference type="EMBL" id="OIS92734.1"/>
    </source>
</evidence>
<dbReference type="AlphaFoldDB" id="A0A1J6I4J2"/>
<comment type="caution">
    <text evidence="1">The sequence shown here is derived from an EMBL/GenBank/DDBJ whole genome shotgun (WGS) entry which is preliminary data.</text>
</comment>
<accession>A0A1J6I4J2</accession>
<organism evidence="1 2">
    <name type="scientific">Brucella cytisi</name>
    <dbReference type="NCBI Taxonomy" id="407152"/>
    <lineage>
        <taxon>Bacteria</taxon>
        <taxon>Pseudomonadati</taxon>
        <taxon>Pseudomonadota</taxon>
        <taxon>Alphaproteobacteria</taxon>
        <taxon>Hyphomicrobiales</taxon>
        <taxon>Brucellaceae</taxon>
        <taxon>Brucella/Ochrobactrum group</taxon>
        <taxon>Brucella</taxon>
    </lineage>
</organism>
<name>A0A1J6I4J2_9HYPH</name>
<evidence type="ECO:0000313" key="2">
    <source>
        <dbReference type="Proteomes" id="UP000182985"/>
    </source>
</evidence>
<dbReference type="Proteomes" id="UP000182985">
    <property type="component" value="Unassembled WGS sequence"/>
</dbReference>
<gene>
    <name evidence="1" type="ORF">BLA27_14945</name>
</gene>